<dbReference type="Proteomes" id="UP001383192">
    <property type="component" value="Unassembled WGS sequence"/>
</dbReference>
<gene>
    <name evidence="2" type="ORF">VNI00_010659</name>
</gene>
<protein>
    <submittedName>
        <fullName evidence="2">Uncharacterized protein</fullName>
    </submittedName>
</protein>
<sequence length="208" mass="22394">MSEAVRLDLLTLGPTLSRLEYTPLTPSSMNLKDNCSQQATEPTSRQPSASGTISQQQTGLLSTAATQAEDRGTVMEKVTQAGRSDESSAVGGGTNKTTEPTTYEGDAQLGAEAQDTPVSTTPPYLFTTPKKRLLSLSPFSAADMFSNEFMQSVADQLEDFDSNLFRPDGDINFERDFGQWFNDPAEPMPQPGMTASSSSTLLTTPYTP</sequence>
<proteinExistence type="predicted"/>
<evidence type="ECO:0000256" key="1">
    <source>
        <dbReference type="SAM" id="MobiDB-lite"/>
    </source>
</evidence>
<feature type="region of interest" description="Disordered" evidence="1">
    <location>
        <begin position="178"/>
        <end position="208"/>
    </location>
</feature>
<reference evidence="2 3" key="1">
    <citation type="submission" date="2024-01" db="EMBL/GenBank/DDBJ databases">
        <title>A draft genome for a cacao thread blight-causing isolate of Paramarasmius palmivorus.</title>
        <authorList>
            <person name="Baruah I.K."/>
            <person name="Bukari Y."/>
            <person name="Amoako-Attah I."/>
            <person name="Meinhardt L.W."/>
            <person name="Bailey B.A."/>
            <person name="Cohen S.P."/>
        </authorList>
    </citation>
    <scope>NUCLEOTIDE SEQUENCE [LARGE SCALE GENOMIC DNA]</scope>
    <source>
        <strain evidence="2 3">GH-12</strain>
    </source>
</reference>
<feature type="region of interest" description="Disordered" evidence="1">
    <location>
        <begin position="21"/>
        <end position="103"/>
    </location>
</feature>
<dbReference type="EMBL" id="JAYKXP010000043">
    <property type="protein sequence ID" value="KAK7038773.1"/>
    <property type="molecule type" value="Genomic_DNA"/>
</dbReference>
<evidence type="ECO:0000313" key="2">
    <source>
        <dbReference type="EMBL" id="KAK7038773.1"/>
    </source>
</evidence>
<feature type="compositionally biased region" description="Polar residues" evidence="1">
    <location>
        <begin position="24"/>
        <end position="66"/>
    </location>
</feature>
<feature type="compositionally biased region" description="Low complexity" evidence="1">
    <location>
        <begin position="194"/>
        <end position="208"/>
    </location>
</feature>
<evidence type="ECO:0000313" key="3">
    <source>
        <dbReference type="Proteomes" id="UP001383192"/>
    </source>
</evidence>
<organism evidence="2 3">
    <name type="scientific">Paramarasmius palmivorus</name>
    <dbReference type="NCBI Taxonomy" id="297713"/>
    <lineage>
        <taxon>Eukaryota</taxon>
        <taxon>Fungi</taxon>
        <taxon>Dikarya</taxon>
        <taxon>Basidiomycota</taxon>
        <taxon>Agaricomycotina</taxon>
        <taxon>Agaricomycetes</taxon>
        <taxon>Agaricomycetidae</taxon>
        <taxon>Agaricales</taxon>
        <taxon>Marasmiineae</taxon>
        <taxon>Marasmiaceae</taxon>
        <taxon>Paramarasmius</taxon>
    </lineage>
</organism>
<keyword evidence="3" id="KW-1185">Reference proteome</keyword>
<name>A0AAW0CK84_9AGAR</name>
<accession>A0AAW0CK84</accession>
<dbReference type="AlphaFoldDB" id="A0AAW0CK84"/>
<comment type="caution">
    <text evidence="2">The sequence shown here is derived from an EMBL/GenBank/DDBJ whole genome shotgun (WGS) entry which is preliminary data.</text>
</comment>